<dbReference type="PANTHER" id="PTHR43861">
    <property type="entry name" value="TRANS-ACONITATE 2-METHYLTRANSFERASE-RELATED"/>
    <property type="match status" value="1"/>
</dbReference>
<dbReference type="SUPFAM" id="SSF53335">
    <property type="entry name" value="S-adenosyl-L-methionine-dependent methyltransferases"/>
    <property type="match status" value="1"/>
</dbReference>
<dbReference type="EMBL" id="AP019377">
    <property type="protein sequence ID" value="BBH92422.1"/>
    <property type="molecule type" value="Genomic_DNA"/>
</dbReference>
<dbReference type="Gene3D" id="3.40.50.150">
    <property type="entry name" value="Vaccinia Virus protein VP39"/>
    <property type="match status" value="1"/>
</dbReference>
<sequence>MESALERWYALHDARAQQMEAIYARLGRSSAEFWDRRARFYHRSTRERGASDPFFLRVRQELEPSRTVLDVGAGTGRFALAVAPLVQTVYAVEPNATMLGYLRQEAAERGVNNIVTIQSTWEAAPTDLRADIVLCSHVLYPIREVVPFVEKLRAAARRTCYIYMRATHLDEFTAPVWRHFHGRELARQPAYIHLLDVLFEMGIYANVEIVRTPLSLRYPSLDVAVEELLEQLLLPDDEATRRELRAFLEGWLVPDKGELAVPGKEVVSAIIWFPGAGSPDA</sequence>
<dbReference type="InterPro" id="IPR029063">
    <property type="entry name" value="SAM-dependent_MTases_sf"/>
</dbReference>
<keyword evidence="1" id="KW-0808">Transferase</keyword>
<dbReference type="AlphaFoldDB" id="A0A455SZT3"/>
<name>A0A455SZT3_9CHLR</name>
<reference evidence="3" key="1">
    <citation type="submission" date="2018-12" db="EMBL/GenBank/DDBJ databases">
        <title>Novel natural products biosynthetic potential of the class Ktedonobacteria.</title>
        <authorList>
            <person name="Zheng Y."/>
            <person name="Saitou A."/>
            <person name="Wang C.M."/>
            <person name="Toyoda A."/>
            <person name="Minakuchi Y."/>
            <person name="Sekiguchi Y."/>
            <person name="Ueda K."/>
            <person name="Takano H."/>
            <person name="Sakai Y."/>
            <person name="Yokota A."/>
            <person name="Yabe S."/>
        </authorList>
    </citation>
    <scope>NUCLEOTIDE SEQUENCE</scope>
    <source>
        <strain evidence="3">A3-2</strain>
    </source>
</reference>
<gene>
    <name evidence="3" type="ORF">KTA_06210</name>
</gene>
<dbReference type="Pfam" id="PF13649">
    <property type="entry name" value="Methyltransf_25"/>
    <property type="match status" value="1"/>
</dbReference>
<accession>A0A455SZT3</accession>
<protein>
    <recommendedName>
        <fullName evidence="2">Methyltransferase domain-containing protein</fullName>
    </recommendedName>
</protein>
<evidence type="ECO:0000256" key="1">
    <source>
        <dbReference type="ARBA" id="ARBA00022679"/>
    </source>
</evidence>
<evidence type="ECO:0000313" key="3">
    <source>
        <dbReference type="EMBL" id="BBH92422.1"/>
    </source>
</evidence>
<evidence type="ECO:0000259" key="2">
    <source>
        <dbReference type="Pfam" id="PF13649"/>
    </source>
</evidence>
<proteinExistence type="predicted"/>
<feature type="domain" description="Methyltransferase" evidence="2">
    <location>
        <begin position="68"/>
        <end position="151"/>
    </location>
</feature>
<organism evidence="3">
    <name type="scientific">Thermogemmatispora argillosa</name>
    <dbReference type="NCBI Taxonomy" id="2045280"/>
    <lineage>
        <taxon>Bacteria</taxon>
        <taxon>Bacillati</taxon>
        <taxon>Chloroflexota</taxon>
        <taxon>Ktedonobacteria</taxon>
        <taxon>Thermogemmatisporales</taxon>
        <taxon>Thermogemmatisporaceae</taxon>
        <taxon>Thermogemmatispora</taxon>
    </lineage>
</organism>
<dbReference type="CDD" id="cd02440">
    <property type="entry name" value="AdoMet_MTases"/>
    <property type="match status" value="1"/>
</dbReference>
<dbReference type="InterPro" id="IPR041698">
    <property type="entry name" value="Methyltransf_25"/>
</dbReference>